<evidence type="ECO:0000256" key="6">
    <source>
        <dbReference type="ARBA" id="ARBA00034125"/>
    </source>
</evidence>
<evidence type="ECO:0000313" key="10">
    <source>
        <dbReference type="Proteomes" id="UP000014174"/>
    </source>
</evidence>
<proteinExistence type="inferred from homology"/>
<evidence type="ECO:0000256" key="7">
    <source>
        <dbReference type="SAM" id="Phobius"/>
    </source>
</evidence>
<keyword evidence="3 7" id="KW-0812">Transmembrane</keyword>
<gene>
    <name evidence="9" type="ORF">ADIARSV_3082</name>
</gene>
<feature type="transmembrane region" description="Helical" evidence="7">
    <location>
        <begin position="213"/>
        <end position="233"/>
    </location>
</feature>
<dbReference type="GO" id="GO:0022857">
    <property type="term" value="F:transmembrane transporter activity"/>
    <property type="evidence" value="ECO:0007669"/>
    <property type="project" value="InterPro"/>
</dbReference>
<evidence type="ECO:0000256" key="5">
    <source>
        <dbReference type="ARBA" id="ARBA00023136"/>
    </source>
</evidence>
<evidence type="ECO:0000256" key="3">
    <source>
        <dbReference type="ARBA" id="ARBA00022692"/>
    </source>
</evidence>
<sequence length="235" mass="25827">MLLSSGASTGRTRNTISRISDSFGYSSDLLISHRTIMLTISDKKNDYFFNNLKRSAPHGVNFKLLSGISRLSWQVVEEGLSVNQINVQLSRLAALKHYPRWFTLLFVGLAGVSFCRLSDGDALDMVTVFTATVCGLFIRQEVHKMKFNPYICIFCGAFTASLIAGGGLKYGMGFIHEQALATSVLFLIPGVPLINSFSDMIDGNLNNAIVRGLNGFIISFAIGMGLLTSMLIYRF</sequence>
<keyword evidence="10" id="KW-1185">Reference proteome</keyword>
<keyword evidence="2" id="KW-1003">Cell membrane</keyword>
<name>R9GPI6_9SPHI</name>
<organism evidence="9 10">
    <name type="scientific">Arcticibacter svalbardensis MN12-7</name>
    <dbReference type="NCBI Taxonomy" id="1150600"/>
    <lineage>
        <taxon>Bacteria</taxon>
        <taxon>Pseudomonadati</taxon>
        <taxon>Bacteroidota</taxon>
        <taxon>Sphingobacteriia</taxon>
        <taxon>Sphingobacteriales</taxon>
        <taxon>Sphingobacteriaceae</taxon>
        <taxon>Arcticibacter</taxon>
    </lineage>
</organism>
<evidence type="ECO:0000313" key="9">
    <source>
        <dbReference type="EMBL" id="EOR93742.1"/>
    </source>
</evidence>
<dbReference type="PANTHER" id="PTHR34390">
    <property type="entry name" value="UPF0442 PROTEIN YJJB-RELATED"/>
    <property type="match status" value="1"/>
</dbReference>
<evidence type="ECO:0000256" key="4">
    <source>
        <dbReference type="ARBA" id="ARBA00022989"/>
    </source>
</evidence>
<comment type="caution">
    <text evidence="9">The sequence shown here is derived from an EMBL/GenBank/DDBJ whole genome shotgun (WGS) entry which is preliminary data.</text>
</comment>
<comment type="subcellular location">
    <subcellularLocation>
        <location evidence="1">Cell membrane</location>
        <topology evidence="1">Multi-pass membrane protein</topology>
    </subcellularLocation>
</comment>
<dbReference type="AlphaFoldDB" id="R9GPI6"/>
<dbReference type="STRING" id="1150600.ADIARSV_3082"/>
<protein>
    <submittedName>
        <fullName evidence="9">Putative integral membrane protein</fullName>
    </submittedName>
</protein>
<evidence type="ECO:0000259" key="8">
    <source>
        <dbReference type="Pfam" id="PF06738"/>
    </source>
</evidence>
<feature type="domain" description="Threonine/serine exporter-like N-terminal" evidence="8">
    <location>
        <begin position="1"/>
        <end position="232"/>
    </location>
</feature>
<dbReference type="GO" id="GO:0015744">
    <property type="term" value="P:succinate transport"/>
    <property type="evidence" value="ECO:0007669"/>
    <property type="project" value="TreeGrafter"/>
</dbReference>
<feature type="transmembrane region" description="Helical" evidence="7">
    <location>
        <begin position="180"/>
        <end position="201"/>
    </location>
</feature>
<dbReference type="PANTHER" id="PTHR34390:SF2">
    <property type="entry name" value="SUCCINATE TRANSPORTER SUBUNIT YJJP-RELATED"/>
    <property type="match status" value="1"/>
</dbReference>
<comment type="similarity">
    <text evidence="6">Belongs to the ThrE exporter (TC 2.A.79) family.</text>
</comment>
<dbReference type="eggNOG" id="COG2966">
    <property type="taxonomic scope" value="Bacteria"/>
</dbReference>
<keyword evidence="4 7" id="KW-1133">Transmembrane helix</keyword>
<evidence type="ECO:0000256" key="2">
    <source>
        <dbReference type="ARBA" id="ARBA00022475"/>
    </source>
</evidence>
<feature type="transmembrane region" description="Helical" evidence="7">
    <location>
        <begin position="150"/>
        <end position="168"/>
    </location>
</feature>
<dbReference type="GO" id="GO:0005886">
    <property type="term" value="C:plasma membrane"/>
    <property type="evidence" value="ECO:0007669"/>
    <property type="project" value="UniProtKB-SubCell"/>
</dbReference>
<accession>R9GPI6</accession>
<reference evidence="9 10" key="1">
    <citation type="journal article" date="2013" name="Genome Announc.">
        <title>Draft Genome Sequence of Arcticibacter svalbardensis Strain MN12-7T, a Member of the Family Sphingobacteriaceae Isolated from an Arctic Soil Sample.</title>
        <authorList>
            <person name="Shivaji S."/>
            <person name="Ara S."/>
            <person name="Prasad S."/>
            <person name="Manasa B.P."/>
            <person name="Begum Z."/>
            <person name="Singh A."/>
            <person name="Kumar Pinnaka A."/>
        </authorList>
    </citation>
    <scope>NUCLEOTIDE SEQUENCE [LARGE SCALE GENOMIC DNA]</scope>
    <source>
        <strain evidence="9 10">MN12-7</strain>
    </source>
</reference>
<dbReference type="EMBL" id="AQPN01000105">
    <property type="protein sequence ID" value="EOR93742.1"/>
    <property type="molecule type" value="Genomic_DNA"/>
</dbReference>
<evidence type="ECO:0000256" key="1">
    <source>
        <dbReference type="ARBA" id="ARBA00004651"/>
    </source>
</evidence>
<dbReference type="Pfam" id="PF06738">
    <property type="entry name" value="ThrE"/>
    <property type="match status" value="1"/>
</dbReference>
<dbReference type="Proteomes" id="UP000014174">
    <property type="component" value="Unassembled WGS sequence"/>
</dbReference>
<dbReference type="InterPro" id="IPR050539">
    <property type="entry name" value="ThrE_Dicarb/AminoAcid_Exp"/>
</dbReference>
<dbReference type="InterPro" id="IPR010619">
    <property type="entry name" value="ThrE-like_N"/>
</dbReference>
<keyword evidence="5 7" id="KW-0472">Membrane</keyword>